<accession>A0A5J5DRY1</accession>
<organism evidence="2 3">
    <name type="scientific">Etheostoma spectabile</name>
    <name type="common">orangethroat darter</name>
    <dbReference type="NCBI Taxonomy" id="54343"/>
    <lineage>
        <taxon>Eukaryota</taxon>
        <taxon>Metazoa</taxon>
        <taxon>Chordata</taxon>
        <taxon>Craniata</taxon>
        <taxon>Vertebrata</taxon>
        <taxon>Euteleostomi</taxon>
        <taxon>Actinopterygii</taxon>
        <taxon>Neopterygii</taxon>
        <taxon>Teleostei</taxon>
        <taxon>Neoteleostei</taxon>
        <taxon>Acanthomorphata</taxon>
        <taxon>Eupercaria</taxon>
        <taxon>Perciformes</taxon>
        <taxon>Percoidei</taxon>
        <taxon>Percidae</taxon>
        <taxon>Etheostomatinae</taxon>
        <taxon>Etheostoma</taxon>
    </lineage>
</organism>
<evidence type="ECO:0000256" key="1">
    <source>
        <dbReference type="ARBA" id="ARBA00023002"/>
    </source>
</evidence>
<name>A0A5J5DRY1_9PERO</name>
<evidence type="ECO:0000313" key="3">
    <source>
        <dbReference type="Proteomes" id="UP000327493"/>
    </source>
</evidence>
<proteinExistence type="predicted"/>
<dbReference type="AlphaFoldDB" id="A0A5J5DRY1"/>
<sequence>MQNTTEVMDLHFIMDIINWAVEVGIWPHALPYHARGQPLPIPCLPLNFTNSTGLRYEAKEGRQCLIKGFEESPRMPLADSVLLTEIMDEIRKQVGVAFN</sequence>
<dbReference type="Proteomes" id="UP000327493">
    <property type="component" value="Chromosome 1"/>
</dbReference>
<dbReference type="GO" id="GO:0016491">
    <property type="term" value="F:oxidoreductase activity"/>
    <property type="evidence" value="ECO:0007669"/>
    <property type="project" value="UniProtKB-KW"/>
</dbReference>
<protein>
    <submittedName>
        <fullName evidence="2">Uncharacterized protein</fullName>
    </submittedName>
</protein>
<dbReference type="InterPro" id="IPR050984">
    <property type="entry name" value="Gfo/Idh/MocA_domain"/>
</dbReference>
<reference evidence="2 3" key="1">
    <citation type="submission" date="2019-08" db="EMBL/GenBank/DDBJ databases">
        <title>A chromosome-level genome assembly, high-density linkage maps, and genome scans reveal the genomic architecture of hybrid incompatibilities underlying speciation via character displacement in darters (Percidae: Etheostominae).</title>
        <authorList>
            <person name="Moran R.L."/>
            <person name="Catchen J.M."/>
            <person name="Fuller R.C."/>
        </authorList>
    </citation>
    <scope>NUCLEOTIDE SEQUENCE [LARGE SCALE GENOMIC DNA]</scope>
    <source>
        <strain evidence="2">EspeVRDwgs_2016</strain>
        <tissue evidence="2">Muscle</tissue>
    </source>
</reference>
<dbReference type="Gene3D" id="3.30.360.10">
    <property type="entry name" value="Dihydrodipicolinate Reductase, domain 2"/>
    <property type="match status" value="1"/>
</dbReference>
<comment type="caution">
    <text evidence="2">The sequence shown here is derived from an EMBL/GenBank/DDBJ whole genome shotgun (WGS) entry which is preliminary data.</text>
</comment>
<gene>
    <name evidence="2" type="ORF">FQN60_011370</name>
</gene>
<dbReference type="EMBL" id="VOFY01000001">
    <property type="protein sequence ID" value="KAA8596079.1"/>
    <property type="molecule type" value="Genomic_DNA"/>
</dbReference>
<keyword evidence="3" id="KW-1185">Reference proteome</keyword>
<dbReference type="PANTHER" id="PTHR22604">
    <property type="entry name" value="OXIDOREDUCTASES"/>
    <property type="match status" value="1"/>
</dbReference>
<keyword evidence="1" id="KW-0560">Oxidoreductase</keyword>
<dbReference type="PANTHER" id="PTHR22604:SF105">
    <property type="entry name" value="TRANS-1,2-DIHYDROBENZENE-1,2-DIOL DEHYDROGENASE"/>
    <property type="match status" value="1"/>
</dbReference>
<evidence type="ECO:0000313" key="2">
    <source>
        <dbReference type="EMBL" id="KAA8596079.1"/>
    </source>
</evidence>